<comment type="caution">
    <text evidence="3">The sequence shown here is derived from an EMBL/GenBank/DDBJ whole genome shotgun (WGS) entry which is preliminary data.</text>
</comment>
<sequence>MKKFTLLFIATFSLITLGACSSEKQKNSDTDLTSSSTTVSNSDYSKNDSSENNELSNEEKYYSSTTESSNEDSIKDHDWREDYNSKGEYKPVDEMTQEEIKKELEETLNDALGLE</sequence>
<accession>A0A0V8C8L5</accession>
<feature type="region of interest" description="Disordered" evidence="1">
    <location>
        <begin position="23"/>
        <end position="97"/>
    </location>
</feature>
<dbReference type="AlphaFoldDB" id="A0A0V8C8L5"/>
<dbReference type="EMBL" id="LKLN01000065">
    <property type="protein sequence ID" value="KSU04394.1"/>
    <property type="molecule type" value="Genomic_DNA"/>
</dbReference>
<evidence type="ECO:0008006" key="5">
    <source>
        <dbReference type="Google" id="ProtNLM"/>
    </source>
</evidence>
<feature type="compositionally biased region" description="Low complexity" evidence="1">
    <location>
        <begin position="30"/>
        <end position="44"/>
    </location>
</feature>
<protein>
    <recommendedName>
        <fullName evidence="5">Sporulation lipoprotein, YhcN/YlaJ family</fullName>
    </recommendedName>
</protein>
<dbReference type="PATRIC" id="fig|1360.103.peg.1569"/>
<dbReference type="RefSeq" id="WP_058219688.1">
    <property type="nucleotide sequence ID" value="NZ_LKLK01000007.1"/>
</dbReference>
<name>A0A0V8C8L5_LACLL</name>
<feature type="compositionally biased region" description="Basic and acidic residues" evidence="1">
    <location>
        <begin position="72"/>
        <end position="97"/>
    </location>
</feature>
<reference evidence="4" key="1">
    <citation type="submission" date="2015-10" db="EMBL/GenBank/DDBJ databases">
        <title>Draft Genome Sequences of 11 Lactococcus lactis subspecies cremoris strains.</title>
        <authorList>
            <person name="Wels M."/>
            <person name="Backus L."/>
            <person name="Boekhorst J."/>
            <person name="Dijkstra A."/>
            <person name="Beerthuizen M."/>
            <person name="Kelly W."/>
            <person name="Siezen R."/>
            <person name="Bachmann H."/>
            <person name="Van Hijum S."/>
        </authorList>
    </citation>
    <scope>NUCLEOTIDE SEQUENCE [LARGE SCALE GENOMIC DNA]</scope>
    <source>
        <strain evidence="4">KF282</strain>
    </source>
</reference>
<feature type="signal peptide" evidence="2">
    <location>
        <begin position="1"/>
        <end position="21"/>
    </location>
</feature>
<evidence type="ECO:0000256" key="1">
    <source>
        <dbReference type="SAM" id="MobiDB-lite"/>
    </source>
</evidence>
<evidence type="ECO:0000313" key="3">
    <source>
        <dbReference type="EMBL" id="KSU04394.1"/>
    </source>
</evidence>
<organism evidence="3 4">
    <name type="scientific">Lactococcus lactis subsp. lactis</name>
    <name type="common">Streptococcus lactis</name>
    <dbReference type="NCBI Taxonomy" id="1360"/>
    <lineage>
        <taxon>Bacteria</taxon>
        <taxon>Bacillati</taxon>
        <taxon>Bacillota</taxon>
        <taxon>Bacilli</taxon>
        <taxon>Lactobacillales</taxon>
        <taxon>Streptococcaceae</taxon>
        <taxon>Lactococcus</taxon>
    </lineage>
</organism>
<evidence type="ECO:0000313" key="4">
    <source>
        <dbReference type="Proteomes" id="UP000053058"/>
    </source>
</evidence>
<keyword evidence="2" id="KW-0732">Signal</keyword>
<feature type="chain" id="PRO_5006891196" description="Sporulation lipoprotein, YhcN/YlaJ family" evidence="2">
    <location>
        <begin position="22"/>
        <end position="115"/>
    </location>
</feature>
<dbReference type="PROSITE" id="PS51257">
    <property type="entry name" value="PROKAR_LIPOPROTEIN"/>
    <property type="match status" value="1"/>
</dbReference>
<dbReference type="Proteomes" id="UP000053058">
    <property type="component" value="Unassembled WGS sequence"/>
</dbReference>
<gene>
    <name evidence="3" type="ORF">KF282_1528</name>
</gene>
<evidence type="ECO:0000256" key="2">
    <source>
        <dbReference type="SAM" id="SignalP"/>
    </source>
</evidence>
<proteinExistence type="predicted"/>